<evidence type="ECO:0000313" key="2">
    <source>
        <dbReference type="EMBL" id="TDY02411.1"/>
    </source>
</evidence>
<dbReference type="Gene3D" id="3.90.950.20">
    <property type="entry name" value="CinA-like"/>
    <property type="match status" value="1"/>
</dbReference>
<reference evidence="2 3" key="1">
    <citation type="submission" date="2019-03" db="EMBL/GenBank/DDBJ databases">
        <title>Genomic Encyclopedia of Type Strains, Phase IV (KMG-IV): sequencing the most valuable type-strain genomes for metagenomic binning, comparative biology and taxonomic classification.</title>
        <authorList>
            <person name="Goeker M."/>
        </authorList>
    </citation>
    <scope>NUCLEOTIDE SEQUENCE [LARGE SCALE GENOMIC DNA]</scope>
    <source>
        <strain evidence="2 3">DSM 16326</strain>
    </source>
</reference>
<dbReference type="InterPro" id="IPR036653">
    <property type="entry name" value="CinA-like_C"/>
</dbReference>
<gene>
    <name evidence="2" type="ORF">EDC23_0779</name>
</gene>
<evidence type="ECO:0000259" key="1">
    <source>
        <dbReference type="Pfam" id="PF02464"/>
    </source>
</evidence>
<keyword evidence="3" id="KW-1185">Reference proteome</keyword>
<accession>A0A4R8ING0</accession>
<feature type="domain" description="CinA C-terminal" evidence="1">
    <location>
        <begin position="12"/>
        <end position="167"/>
    </location>
</feature>
<dbReference type="NCBIfam" id="TIGR00199">
    <property type="entry name" value="PncC_domain"/>
    <property type="match status" value="1"/>
</dbReference>
<dbReference type="InterPro" id="IPR008136">
    <property type="entry name" value="CinA_C"/>
</dbReference>
<dbReference type="SUPFAM" id="SSF142433">
    <property type="entry name" value="CinA-like"/>
    <property type="match status" value="1"/>
</dbReference>
<evidence type="ECO:0000313" key="3">
    <source>
        <dbReference type="Proteomes" id="UP000294914"/>
    </source>
</evidence>
<sequence length="171" mass="17976">MSRVPGDEVLLALAHRIGERLGDAHLQLATAESCTGGWVAKLLTDVPGCSAWFERGFVTYTNQSKQDLLGVPADVLDEHGAVSEATVRAMAEGALHHSKASLTLSVSGIAGPGGGRPDKPVGLIWFGWAQQAAPGKPDVRSESRQFNGNRDAVRRQAVARALEGVLELTGG</sequence>
<name>A0A4R8ING0_9GAMM</name>
<dbReference type="Pfam" id="PF02464">
    <property type="entry name" value="CinA"/>
    <property type="match status" value="1"/>
</dbReference>
<organism evidence="2 3">
    <name type="scientific">Thiohalophilus thiocyanatoxydans</name>
    <dbReference type="NCBI Taxonomy" id="381308"/>
    <lineage>
        <taxon>Bacteria</taxon>
        <taxon>Pseudomonadati</taxon>
        <taxon>Pseudomonadota</taxon>
        <taxon>Gammaproteobacteria</taxon>
        <taxon>Thiohalomonadales</taxon>
        <taxon>Thiohalophilaceae</taxon>
        <taxon>Thiohalophilus</taxon>
    </lineage>
</organism>
<comment type="caution">
    <text evidence="2">The sequence shown here is derived from an EMBL/GenBank/DDBJ whole genome shotgun (WGS) entry which is preliminary data.</text>
</comment>
<protein>
    <submittedName>
        <fullName evidence="2">Nicotinamide-nucleotide amidase</fullName>
    </submittedName>
</protein>
<dbReference type="EMBL" id="SOQX01000002">
    <property type="protein sequence ID" value="TDY02411.1"/>
    <property type="molecule type" value="Genomic_DNA"/>
</dbReference>
<dbReference type="Proteomes" id="UP000294914">
    <property type="component" value="Unassembled WGS sequence"/>
</dbReference>
<proteinExistence type="predicted"/>
<dbReference type="AlphaFoldDB" id="A0A4R8ING0"/>